<sequence length="327" mass="37849">MKEEFGVLVSYHQAWMAVEKARENVFGNYALSFEDLRWEGIKVACFLLVEKMGIKSMNVQYKNYLIGLFNRCAYAPNLKTFEELIRKLKRDGCEAVKDFFSDLPCEHWTRVHFKGKRYGEMSSNLAECFNSWIKDERHLPIMVLVDKIRVQLFEQRYCRREDTSRWSHVICPFMDAKLVDAYNSCRTWGVIRSSDDLFEVQSHPSVFVDIGGRTCSCGKWQLNFPYVNAVCVLEKTSRPWTCMLIHITMLAVILTYSMSIYPVPTLWRAEAVASEESIRPPLSKRPSGRHKTQTIPSSGEEIKKITCGRCGQIGSHNRKTCKVLIQL</sequence>
<proteinExistence type="predicted"/>
<dbReference type="PANTHER" id="PTHR31973:SF187">
    <property type="entry name" value="MUTATOR TRANSPOSASE MUDRA PROTEIN"/>
    <property type="match status" value="1"/>
</dbReference>
<dbReference type="OrthoDB" id="1747431at2759"/>
<accession>A0A7J0G322</accession>
<evidence type="ECO:0000313" key="2">
    <source>
        <dbReference type="Proteomes" id="UP000585474"/>
    </source>
</evidence>
<reference evidence="1 2" key="1">
    <citation type="submission" date="2019-07" db="EMBL/GenBank/DDBJ databases">
        <title>De Novo Assembly of kiwifruit Actinidia rufa.</title>
        <authorList>
            <person name="Sugita-Konishi S."/>
            <person name="Sato K."/>
            <person name="Mori E."/>
            <person name="Abe Y."/>
            <person name="Kisaki G."/>
            <person name="Hamano K."/>
            <person name="Suezawa K."/>
            <person name="Otani M."/>
            <person name="Fukuda T."/>
            <person name="Manabe T."/>
            <person name="Gomi K."/>
            <person name="Tabuchi M."/>
            <person name="Akimitsu K."/>
            <person name="Kataoka I."/>
        </authorList>
    </citation>
    <scope>NUCLEOTIDE SEQUENCE [LARGE SCALE GENOMIC DNA]</scope>
    <source>
        <strain evidence="2">cv. Fuchu</strain>
    </source>
</reference>
<dbReference type="Proteomes" id="UP000585474">
    <property type="component" value="Unassembled WGS sequence"/>
</dbReference>
<keyword evidence="2" id="KW-1185">Reference proteome</keyword>
<evidence type="ECO:0000313" key="1">
    <source>
        <dbReference type="EMBL" id="GFZ05186.1"/>
    </source>
</evidence>
<organism evidence="1 2">
    <name type="scientific">Actinidia rufa</name>
    <dbReference type="NCBI Taxonomy" id="165716"/>
    <lineage>
        <taxon>Eukaryota</taxon>
        <taxon>Viridiplantae</taxon>
        <taxon>Streptophyta</taxon>
        <taxon>Embryophyta</taxon>
        <taxon>Tracheophyta</taxon>
        <taxon>Spermatophyta</taxon>
        <taxon>Magnoliopsida</taxon>
        <taxon>eudicotyledons</taxon>
        <taxon>Gunneridae</taxon>
        <taxon>Pentapetalae</taxon>
        <taxon>asterids</taxon>
        <taxon>Ericales</taxon>
        <taxon>Actinidiaceae</taxon>
        <taxon>Actinidia</taxon>
    </lineage>
</organism>
<dbReference type="PANTHER" id="PTHR31973">
    <property type="entry name" value="POLYPROTEIN, PUTATIVE-RELATED"/>
    <property type="match status" value="1"/>
</dbReference>
<gene>
    <name evidence="1" type="ORF">Acr_17g0007580</name>
</gene>
<dbReference type="AlphaFoldDB" id="A0A7J0G322"/>
<comment type="caution">
    <text evidence="1">The sequence shown here is derived from an EMBL/GenBank/DDBJ whole genome shotgun (WGS) entry which is preliminary data.</text>
</comment>
<protein>
    <submittedName>
        <fullName evidence="1">Uncharacterized protein</fullName>
    </submittedName>
</protein>
<name>A0A7J0G322_9ERIC</name>
<dbReference type="EMBL" id="BJWL01000017">
    <property type="protein sequence ID" value="GFZ05186.1"/>
    <property type="molecule type" value="Genomic_DNA"/>
</dbReference>